<gene>
    <name evidence="2" type="ORF">PHYPSEUDO_004965</name>
</gene>
<dbReference type="EMBL" id="JAGDFM010000021">
    <property type="protein sequence ID" value="KAG7391430.1"/>
    <property type="molecule type" value="Genomic_DNA"/>
</dbReference>
<accession>A0A8T1WH30</accession>
<evidence type="ECO:0000313" key="2">
    <source>
        <dbReference type="EMBL" id="KAG7391430.1"/>
    </source>
</evidence>
<feature type="compositionally biased region" description="Acidic residues" evidence="1">
    <location>
        <begin position="951"/>
        <end position="980"/>
    </location>
</feature>
<feature type="compositionally biased region" description="Basic and acidic residues" evidence="1">
    <location>
        <begin position="902"/>
        <end position="914"/>
    </location>
</feature>
<protein>
    <submittedName>
        <fullName evidence="2">Uncharacterized protein</fullName>
    </submittedName>
</protein>
<feature type="region of interest" description="Disordered" evidence="1">
    <location>
        <begin position="49"/>
        <end position="68"/>
    </location>
</feature>
<feature type="region of interest" description="Disordered" evidence="1">
    <location>
        <begin position="316"/>
        <end position="344"/>
    </location>
</feature>
<proteinExistence type="predicted"/>
<feature type="compositionally biased region" description="Basic and acidic residues" evidence="1">
    <location>
        <begin position="866"/>
        <end position="881"/>
    </location>
</feature>
<reference evidence="2" key="1">
    <citation type="submission" date="2021-02" db="EMBL/GenBank/DDBJ databases">
        <authorList>
            <person name="Palmer J.M."/>
        </authorList>
    </citation>
    <scope>NUCLEOTIDE SEQUENCE</scope>
    <source>
        <strain evidence="2">SCRP734</strain>
    </source>
</reference>
<organism evidence="2 3">
    <name type="scientific">Phytophthora pseudosyringae</name>
    <dbReference type="NCBI Taxonomy" id="221518"/>
    <lineage>
        <taxon>Eukaryota</taxon>
        <taxon>Sar</taxon>
        <taxon>Stramenopiles</taxon>
        <taxon>Oomycota</taxon>
        <taxon>Peronosporomycetes</taxon>
        <taxon>Peronosporales</taxon>
        <taxon>Peronosporaceae</taxon>
        <taxon>Phytophthora</taxon>
    </lineage>
</organism>
<feature type="region of interest" description="Disordered" evidence="1">
    <location>
        <begin position="829"/>
        <end position="980"/>
    </location>
</feature>
<dbReference type="Proteomes" id="UP000694044">
    <property type="component" value="Unassembled WGS sequence"/>
</dbReference>
<name>A0A8T1WH30_9STRA</name>
<keyword evidence="3" id="KW-1185">Reference proteome</keyword>
<sequence>MAGDVAYVQLSGASSRATLGLYAGMAPAELQQLVRAALNQRGGVCAGFQVTPEASHPRPGRKKRHSSPIQRLVPLSVACRAPQLLAGRVSALFAPSAAPQSALEPEKEPSGASKDAERLHRLLRALESEQQLGSFEAAVLRDLCGQQRARVLAVMGGGSSAAQKEAFLLQLLRPEAAEAPRKELQPPTKRDKTRQGEDALHAELVAKKVAAIGRRVFSPHVQMQVLALAEETRRSWRATGRRSASRFGDTLELLEMVERLLDKHVLPEEHGAHLLELVLGESHVLWSALQSYRVDGGSVVDLETTAKRLAALGVDPPMPIANKKSKGKSPRGVGKQSSPAKKRVRNAAAVAAATPSAVAVVRSLHAQHMLTSLELNIVQALVDQEDSQVLQMLRDFEQSDRRDVGALRDSLVSIVEEITMELGDEEKAAAAFARGMDDAVREENESVDSDDDSDSLGWQKHLSFLLGQWQAQHYLTPTAATTLRKMVVQRHNLLESAYEVFAGDGDASELLDTLQRVAKLQRQVEQSQAGQNVQNGVSVSDLSLEHIVRQMQRRGTIQAGDAAGLLVLFHGGNEALQAADEAFQADGDVHELEETLLLVVKHARFGNDADEAGPVDDGRAVSGLLAEFGRSGSLELWQIQLLMSLLKSHDPRLLAAVDVYDEDQNPEELLETLEILVELAAWERHRRAMVHDWIAPLARSGKLPRGGAERLVQLVKARDDRVVAALVVFLSDNNREEFVDTLARIACLEAMKLNNVQADSKPDESKEGHLVLALLLELEEKGVMSGEDREQVEDLVCSGEPRMLAAMDVLATTHDAEDFADTVRRILSTPREQARGNREEEEENEEAKASPEAEVSSPKIESASNEQKREVPSDDATKDVEQDSPVPEKSSQESTAEDGDEAKEASGEPEKVAALEETDQEADKEEQPQVDGDNGEVAVTTEVAEEMKEEATEDGEKEDEVEVNEIDEQTEEEVEQDDQK</sequence>
<dbReference type="AlphaFoldDB" id="A0A8T1WH30"/>
<comment type="caution">
    <text evidence="2">The sequence shown here is derived from an EMBL/GenBank/DDBJ whole genome shotgun (WGS) entry which is preliminary data.</text>
</comment>
<dbReference type="OrthoDB" id="78779at2759"/>
<evidence type="ECO:0000313" key="3">
    <source>
        <dbReference type="Proteomes" id="UP000694044"/>
    </source>
</evidence>
<evidence type="ECO:0000256" key="1">
    <source>
        <dbReference type="SAM" id="MobiDB-lite"/>
    </source>
</evidence>